<reference evidence="5" key="1">
    <citation type="submission" date="2022-01" db="EMBL/GenBank/DDBJ databases">
        <title>Genome Sequence Resource for Two Populations of Ditylenchus destructor, the Migratory Endoparasitic Phytonematode.</title>
        <authorList>
            <person name="Zhang H."/>
            <person name="Lin R."/>
            <person name="Xie B."/>
        </authorList>
    </citation>
    <scope>NUCLEOTIDE SEQUENCE</scope>
    <source>
        <strain evidence="5">BazhouSP</strain>
    </source>
</reference>
<dbReference type="InterPro" id="IPR001478">
    <property type="entry name" value="PDZ"/>
</dbReference>
<dbReference type="Proteomes" id="UP001201812">
    <property type="component" value="Unassembled WGS sequence"/>
</dbReference>
<dbReference type="EMBL" id="JAKKPZ010000010">
    <property type="protein sequence ID" value="KAI1716429.1"/>
    <property type="molecule type" value="Genomic_DNA"/>
</dbReference>
<comment type="similarity">
    <text evidence="2">Belongs to the syntrophin family.</text>
</comment>
<sequence>MRGRHLDVIHSGKVLLSDGVGRGKPARLVLTKDQLTIQLHALDNDDDALSTCAITQAESNFDSTLRTVNVNKSSEGIGLSIKGGSDGTHSVPIVISKVLPNLPAAQTGQIFVGDSIVEINGISVEGKTHEEVVQMLKQSTDSHVTLTLRHDSKLAPLLRVR</sequence>
<evidence type="ECO:0000259" key="4">
    <source>
        <dbReference type="PROSITE" id="PS50106"/>
    </source>
</evidence>
<protein>
    <submittedName>
        <fullName evidence="5">PDZ domain (Also known as DHR or GLGF) domain-containing protein</fullName>
    </submittedName>
</protein>
<dbReference type="Pfam" id="PF00595">
    <property type="entry name" value="PDZ"/>
    <property type="match status" value="1"/>
</dbReference>
<keyword evidence="3" id="KW-0206">Cytoskeleton</keyword>
<keyword evidence="6" id="KW-1185">Reference proteome</keyword>
<evidence type="ECO:0000313" key="5">
    <source>
        <dbReference type="EMBL" id="KAI1716429.1"/>
    </source>
</evidence>
<accession>A0AAD4N5W3</accession>
<evidence type="ECO:0000313" key="6">
    <source>
        <dbReference type="Proteomes" id="UP001201812"/>
    </source>
</evidence>
<dbReference type="SMART" id="SM00228">
    <property type="entry name" value="PDZ"/>
    <property type="match status" value="1"/>
</dbReference>
<dbReference type="PANTHER" id="PTHR10554:SF1">
    <property type="entry name" value="FI16515P1"/>
    <property type="match status" value="1"/>
</dbReference>
<dbReference type="Gene3D" id="2.30.42.10">
    <property type="match status" value="1"/>
</dbReference>
<evidence type="ECO:0000256" key="2">
    <source>
        <dbReference type="ARBA" id="ARBA00010798"/>
    </source>
</evidence>
<comment type="caution">
    <text evidence="5">The sequence shown here is derived from an EMBL/GenBank/DDBJ whole genome shotgun (WGS) entry which is preliminary data.</text>
</comment>
<dbReference type="GO" id="GO:0016010">
    <property type="term" value="C:dystrophin-associated glycoprotein complex"/>
    <property type="evidence" value="ECO:0007669"/>
    <property type="project" value="TreeGrafter"/>
</dbReference>
<dbReference type="GO" id="GO:0005856">
    <property type="term" value="C:cytoskeleton"/>
    <property type="evidence" value="ECO:0007669"/>
    <property type="project" value="UniProtKB-SubCell"/>
</dbReference>
<evidence type="ECO:0000256" key="1">
    <source>
        <dbReference type="ARBA" id="ARBA00004245"/>
    </source>
</evidence>
<keyword evidence="3" id="KW-0963">Cytoplasm</keyword>
<dbReference type="PANTHER" id="PTHR10554">
    <property type="entry name" value="SYNTROPHIN"/>
    <property type="match status" value="1"/>
</dbReference>
<name>A0AAD4N5W3_9BILA</name>
<comment type="subcellular location">
    <subcellularLocation>
        <location evidence="1">Cytoplasm</location>
        <location evidence="1">Cytoskeleton</location>
    </subcellularLocation>
</comment>
<dbReference type="GO" id="GO:0005198">
    <property type="term" value="F:structural molecule activity"/>
    <property type="evidence" value="ECO:0007669"/>
    <property type="project" value="InterPro"/>
</dbReference>
<evidence type="ECO:0000256" key="3">
    <source>
        <dbReference type="ARBA" id="ARBA00023212"/>
    </source>
</evidence>
<dbReference type="PROSITE" id="PS50106">
    <property type="entry name" value="PDZ"/>
    <property type="match status" value="1"/>
</dbReference>
<dbReference type="InterPro" id="IPR015482">
    <property type="entry name" value="Syntrophin"/>
</dbReference>
<proteinExistence type="inferred from homology"/>
<dbReference type="AlphaFoldDB" id="A0AAD4N5W3"/>
<gene>
    <name evidence="5" type="ORF">DdX_07480</name>
</gene>
<dbReference type="SUPFAM" id="SSF50156">
    <property type="entry name" value="PDZ domain-like"/>
    <property type="match status" value="1"/>
</dbReference>
<organism evidence="5 6">
    <name type="scientific">Ditylenchus destructor</name>
    <dbReference type="NCBI Taxonomy" id="166010"/>
    <lineage>
        <taxon>Eukaryota</taxon>
        <taxon>Metazoa</taxon>
        <taxon>Ecdysozoa</taxon>
        <taxon>Nematoda</taxon>
        <taxon>Chromadorea</taxon>
        <taxon>Rhabditida</taxon>
        <taxon>Tylenchina</taxon>
        <taxon>Tylenchomorpha</taxon>
        <taxon>Sphaerularioidea</taxon>
        <taxon>Anguinidae</taxon>
        <taxon>Anguininae</taxon>
        <taxon>Ditylenchus</taxon>
    </lineage>
</organism>
<feature type="domain" description="PDZ" evidence="4">
    <location>
        <begin position="67"/>
        <end position="151"/>
    </location>
</feature>
<dbReference type="InterPro" id="IPR036034">
    <property type="entry name" value="PDZ_sf"/>
</dbReference>